<dbReference type="EMBL" id="AKWR02000252">
    <property type="protein sequence ID" value="EMJ34028.1"/>
    <property type="molecule type" value="Genomic_DNA"/>
</dbReference>
<accession>A0A0F6I7K3</accession>
<keyword evidence="1" id="KW-0472">Membrane</keyword>
<dbReference type="InterPro" id="IPR010818">
    <property type="entry name" value="DUF1420"/>
</dbReference>
<keyword evidence="1" id="KW-1133">Transmembrane helix</keyword>
<gene>
    <name evidence="2" type="ORF">LEP1GSC079_0254</name>
</gene>
<comment type="caution">
    <text evidence="2">The sequence shown here is derived from an EMBL/GenBank/DDBJ whole genome shotgun (WGS) entry which is preliminary data.</text>
</comment>
<feature type="transmembrane region" description="Helical" evidence="1">
    <location>
        <begin position="17"/>
        <end position="38"/>
    </location>
</feature>
<protein>
    <submittedName>
        <fullName evidence="2">PF07220 domain protein</fullName>
    </submittedName>
</protein>
<dbReference type="Pfam" id="PF07220">
    <property type="entry name" value="DUF1420"/>
    <property type="match status" value="1"/>
</dbReference>
<name>A0A0F6I7K3_LEPIR</name>
<proteinExistence type="predicted"/>
<keyword evidence="1" id="KW-0812">Transmembrane</keyword>
<evidence type="ECO:0000313" key="2">
    <source>
        <dbReference type="EMBL" id="EMJ34028.1"/>
    </source>
</evidence>
<evidence type="ECO:0000313" key="3">
    <source>
        <dbReference type="Proteomes" id="UP000012164"/>
    </source>
</evidence>
<sequence>MSVSLYPLALFGFTSRLFMESVAFLLVILGLLNLGGFIKK</sequence>
<dbReference type="AlphaFoldDB" id="A0A0F6I7K3"/>
<evidence type="ECO:0000256" key="1">
    <source>
        <dbReference type="SAM" id="Phobius"/>
    </source>
</evidence>
<reference evidence="2 3" key="1">
    <citation type="submission" date="2013-01" db="EMBL/GenBank/DDBJ databases">
        <authorList>
            <person name="Harkins D.M."/>
            <person name="Durkin A.S."/>
            <person name="Brinkac L.M."/>
            <person name="Haft D.H."/>
            <person name="Selengut J.D."/>
            <person name="Sanka R."/>
            <person name="DePew J."/>
            <person name="Purushe J."/>
            <person name="Peacock S.J."/>
            <person name="Thaipadungpanit J."/>
            <person name="Wuthiekanun V.W."/>
            <person name="Day N.P."/>
            <person name="Vinetz J.M."/>
            <person name="Sutton G.G."/>
            <person name="Nierman W.C."/>
            <person name="Fouts D.E."/>
        </authorList>
    </citation>
    <scope>NUCLEOTIDE SEQUENCE [LARGE SCALE GENOMIC DNA]</scope>
    <source>
        <strain evidence="2 3">FPW1039</strain>
    </source>
</reference>
<dbReference type="Proteomes" id="UP000012164">
    <property type="component" value="Unassembled WGS sequence"/>
</dbReference>
<organism evidence="2 3">
    <name type="scientific">Leptospira interrogans str. FPW1039</name>
    <dbReference type="NCBI Taxonomy" id="1193040"/>
    <lineage>
        <taxon>Bacteria</taxon>
        <taxon>Pseudomonadati</taxon>
        <taxon>Spirochaetota</taxon>
        <taxon>Spirochaetia</taxon>
        <taxon>Leptospirales</taxon>
        <taxon>Leptospiraceae</taxon>
        <taxon>Leptospira</taxon>
    </lineage>
</organism>